<evidence type="ECO:0000256" key="3">
    <source>
        <dbReference type="ARBA" id="ARBA00022741"/>
    </source>
</evidence>
<dbReference type="CDD" id="cd01740">
    <property type="entry name" value="GATase1_FGAR_AT"/>
    <property type="match status" value="1"/>
</dbReference>
<feature type="active site" evidence="8">
    <location>
        <position position="192"/>
    </location>
</feature>
<dbReference type="GO" id="GO:0005737">
    <property type="term" value="C:cytoplasm"/>
    <property type="evidence" value="ECO:0007669"/>
    <property type="project" value="UniProtKB-SubCell"/>
</dbReference>
<evidence type="ECO:0000313" key="9">
    <source>
        <dbReference type="EMBL" id="TDT62325.1"/>
    </source>
</evidence>
<dbReference type="GO" id="GO:0004359">
    <property type="term" value="F:glutaminase activity"/>
    <property type="evidence" value="ECO:0007669"/>
    <property type="project" value="UniProtKB-EC"/>
</dbReference>
<dbReference type="GO" id="GO:0004642">
    <property type="term" value="F:phosphoribosylformylglycinamidine synthase activity"/>
    <property type="evidence" value="ECO:0007669"/>
    <property type="project" value="UniProtKB-UniRule"/>
</dbReference>
<evidence type="ECO:0000256" key="6">
    <source>
        <dbReference type="ARBA" id="ARBA00022840"/>
    </source>
</evidence>
<evidence type="ECO:0000256" key="4">
    <source>
        <dbReference type="ARBA" id="ARBA00022755"/>
    </source>
</evidence>
<dbReference type="PANTHER" id="PTHR47552:SF1">
    <property type="entry name" value="PHOSPHORIBOSYLFORMYLGLYCINAMIDINE SYNTHASE SUBUNIT PURQ"/>
    <property type="match status" value="1"/>
</dbReference>
<comment type="subcellular location">
    <subcellularLocation>
        <location evidence="8">Cytoplasm</location>
    </subcellularLocation>
</comment>
<name>A0A4R7KRV5_9CLOT</name>
<dbReference type="Gene3D" id="3.40.50.880">
    <property type="match status" value="1"/>
</dbReference>
<organism evidence="9 10">
    <name type="scientific">Fonticella tunisiensis</name>
    <dbReference type="NCBI Taxonomy" id="1096341"/>
    <lineage>
        <taxon>Bacteria</taxon>
        <taxon>Bacillati</taxon>
        <taxon>Bacillota</taxon>
        <taxon>Clostridia</taxon>
        <taxon>Eubacteriales</taxon>
        <taxon>Clostridiaceae</taxon>
        <taxon>Fonticella</taxon>
    </lineage>
</organism>
<dbReference type="GO" id="GO:0006189">
    <property type="term" value="P:'de novo' IMP biosynthetic process"/>
    <property type="evidence" value="ECO:0007669"/>
    <property type="project" value="UniProtKB-UniRule"/>
</dbReference>
<dbReference type="Proteomes" id="UP000295325">
    <property type="component" value="Unassembled WGS sequence"/>
</dbReference>
<evidence type="ECO:0000256" key="1">
    <source>
        <dbReference type="ARBA" id="ARBA00022490"/>
    </source>
</evidence>
<dbReference type="InterPro" id="IPR010075">
    <property type="entry name" value="PRibForGlyAmidine_synth_PurQ"/>
</dbReference>
<dbReference type="RefSeq" id="WP_133627329.1">
    <property type="nucleotide sequence ID" value="NZ_SOAZ01000004.1"/>
</dbReference>
<comment type="catalytic activity">
    <reaction evidence="8">
        <text>N(2)-formyl-N(1)-(5-phospho-beta-D-ribosyl)glycinamide + L-glutamine + ATP + H2O = 2-formamido-N(1)-(5-O-phospho-beta-D-ribosyl)acetamidine + L-glutamate + ADP + phosphate + H(+)</text>
        <dbReference type="Rhea" id="RHEA:17129"/>
        <dbReference type="ChEBI" id="CHEBI:15377"/>
        <dbReference type="ChEBI" id="CHEBI:15378"/>
        <dbReference type="ChEBI" id="CHEBI:29985"/>
        <dbReference type="ChEBI" id="CHEBI:30616"/>
        <dbReference type="ChEBI" id="CHEBI:43474"/>
        <dbReference type="ChEBI" id="CHEBI:58359"/>
        <dbReference type="ChEBI" id="CHEBI:147286"/>
        <dbReference type="ChEBI" id="CHEBI:147287"/>
        <dbReference type="ChEBI" id="CHEBI:456216"/>
        <dbReference type="EC" id="6.3.5.3"/>
    </reaction>
</comment>
<feature type="active site" evidence="8">
    <location>
        <position position="194"/>
    </location>
</feature>
<keyword evidence="4 8" id="KW-0658">Purine biosynthesis</keyword>
<dbReference type="Pfam" id="PF13507">
    <property type="entry name" value="GATase_5"/>
    <property type="match status" value="1"/>
</dbReference>
<comment type="subunit">
    <text evidence="8">Part of the FGAM synthase complex composed of 1 PurL, 1 PurQ and 2 PurS subunits.</text>
</comment>
<proteinExistence type="inferred from homology"/>
<dbReference type="OrthoDB" id="9804441at2"/>
<dbReference type="InterPro" id="IPR029062">
    <property type="entry name" value="Class_I_gatase-like"/>
</dbReference>
<dbReference type="NCBIfam" id="NF002957">
    <property type="entry name" value="PRK03619.1"/>
    <property type="match status" value="1"/>
</dbReference>
<dbReference type="PIRSF" id="PIRSF001586">
    <property type="entry name" value="FGAM_synth_I"/>
    <property type="match status" value="1"/>
</dbReference>
<reference evidence="9 10" key="1">
    <citation type="submission" date="2019-03" db="EMBL/GenBank/DDBJ databases">
        <title>Genomic Encyclopedia of Type Strains, Phase IV (KMG-IV): sequencing the most valuable type-strain genomes for metagenomic binning, comparative biology and taxonomic classification.</title>
        <authorList>
            <person name="Goeker M."/>
        </authorList>
    </citation>
    <scope>NUCLEOTIDE SEQUENCE [LARGE SCALE GENOMIC DNA]</scope>
    <source>
        <strain evidence="9 10">DSM 24455</strain>
    </source>
</reference>
<evidence type="ECO:0000313" key="10">
    <source>
        <dbReference type="Proteomes" id="UP000295325"/>
    </source>
</evidence>
<evidence type="ECO:0000256" key="2">
    <source>
        <dbReference type="ARBA" id="ARBA00022598"/>
    </source>
</evidence>
<keyword evidence="2 8" id="KW-0436">Ligase</keyword>
<dbReference type="SUPFAM" id="SSF52317">
    <property type="entry name" value="Class I glutamine amidotransferase-like"/>
    <property type="match status" value="1"/>
</dbReference>
<keyword evidence="10" id="KW-1185">Reference proteome</keyword>
<dbReference type="UniPathway" id="UPA00074">
    <property type="reaction ID" value="UER00128"/>
</dbReference>
<dbReference type="HAMAP" id="MF_00421">
    <property type="entry name" value="PurQ"/>
    <property type="match status" value="1"/>
</dbReference>
<evidence type="ECO:0000256" key="7">
    <source>
        <dbReference type="ARBA" id="ARBA00022962"/>
    </source>
</evidence>
<comment type="caution">
    <text evidence="9">The sequence shown here is derived from an EMBL/GenBank/DDBJ whole genome shotgun (WGS) entry which is preliminary data.</text>
</comment>
<evidence type="ECO:0000256" key="8">
    <source>
        <dbReference type="HAMAP-Rule" id="MF_00421"/>
    </source>
</evidence>
<keyword evidence="1 8" id="KW-0963">Cytoplasm</keyword>
<evidence type="ECO:0000256" key="5">
    <source>
        <dbReference type="ARBA" id="ARBA00022801"/>
    </source>
</evidence>
<comment type="catalytic activity">
    <reaction evidence="8">
        <text>L-glutamine + H2O = L-glutamate + NH4(+)</text>
        <dbReference type="Rhea" id="RHEA:15889"/>
        <dbReference type="ChEBI" id="CHEBI:15377"/>
        <dbReference type="ChEBI" id="CHEBI:28938"/>
        <dbReference type="ChEBI" id="CHEBI:29985"/>
        <dbReference type="ChEBI" id="CHEBI:58359"/>
        <dbReference type="EC" id="3.5.1.2"/>
    </reaction>
</comment>
<keyword evidence="3 8" id="KW-0547">Nucleotide-binding</keyword>
<protein>
    <recommendedName>
        <fullName evidence="8">Phosphoribosylformylglycinamidine synthase subunit PurQ</fullName>
        <shortName evidence="8">FGAM synthase</shortName>
        <ecNumber evidence="8">6.3.5.3</ecNumber>
    </recommendedName>
    <alternativeName>
        <fullName evidence="8">Formylglycinamide ribonucleotide amidotransferase subunit I</fullName>
        <shortName evidence="8">FGAR amidotransferase I</shortName>
        <shortName evidence="8">FGAR-AT I</shortName>
    </alternativeName>
    <alternativeName>
        <fullName evidence="8">Glutaminase PurQ</fullName>
        <ecNumber evidence="8">3.5.1.2</ecNumber>
    </alternativeName>
    <alternativeName>
        <fullName evidence="8">Phosphoribosylformylglycinamidine synthase subunit I</fullName>
    </alternativeName>
</protein>
<keyword evidence="6 8" id="KW-0067">ATP-binding</keyword>
<dbReference type="EMBL" id="SOAZ01000004">
    <property type="protein sequence ID" value="TDT62325.1"/>
    <property type="molecule type" value="Genomic_DNA"/>
</dbReference>
<comment type="pathway">
    <text evidence="8">Purine metabolism; IMP biosynthesis via de novo pathway; 5-amino-1-(5-phospho-D-ribosyl)imidazole from N(2)-formyl-N(1)-(5-phospho-D-ribosyl)glycinamide: step 1/2.</text>
</comment>
<dbReference type="AlphaFoldDB" id="A0A4R7KRV5"/>
<dbReference type="EC" id="6.3.5.3" evidence="8"/>
<comment type="function">
    <text evidence="8">Part of the phosphoribosylformylglycinamidine synthase complex involved in the purines biosynthetic pathway. Catalyzes the ATP-dependent conversion of formylglycinamide ribonucleotide (FGAR) and glutamine to yield formylglycinamidine ribonucleotide (FGAM) and glutamate. The FGAM synthase complex is composed of three subunits. PurQ produces an ammonia molecule by converting glutamine to glutamate. PurL transfers the ammonia molecule to FGAR to form FGAM in an ATP-dependent manner. PurS interacts with PurQ and PurL and is thought to assist in the transfer of the ammonia molecule from PurQ to PurL.</text>
</comment>
<accession>A0A4R7KRV5</accession>
<dbReference type="EC" id="3.5.1.2" evidence="8"/>
<keyword evidence="5 8" id="KW-0378">Hydrolase</keyword>
<keyword evidence="7 8" id="KW-0315">Glutamine amidotransferase</keyword>
<feature type="active site" description="Nucleophile" evidence="8">
    <location>
        <position position="84"/>
    </location>
</feature>
<dbReference type="PANTHER" id="PTHR47552">
    <property type="entry name" value="PHOSPHORIBOSYLFORMYLGLYCINAMIDINE SYNTHASE SUBUNIT PURQ"/>
    <property type="match status" value="1"/>
</dbReference>
<dbReference type="GO" id="GO:0005524">
    <property type="term" value="F:ATP binding"/>
    <property type="evidence" value="ECO:0007669"/>
    <property type="project" value="UniProtKB-KW"/>
</dbReference>
<dbReference type="PROSITE" id="PS51273">
    <property type="entry name" value="GATASE_TYPE_1"/>
    <property type="match status" value="1"/>
</dbReference>
<sequence>MKAGVVVFPGSNCDSDVYSVLKELGADVKYIWHGEDKIDVDLLVLPGGFSYGDYLRCGAIARFSKILEGIYDYVENGGYVIGICNGFQILTELKLLPGALLKNMDLKFICSDCILEVSNDNTFFSRLYKKGERVNFPIAHGEGNYYADDETLKELERNNQIVFRYVNNPNGSRNDIAGIINKKGNVLGMMPHPERRASSLLGGTDGIRLFKGMIESFK</sequence>
<dbReference type="SMART" id="SM01211">
    <property type="entry name" value="GATase_5"/>
    <property type="match status" value="1"/>
</dbReference>
<dbReference type="NCBIfam" id="TIGR01737">
    <property type="entry name" value="FGAM_synth_I"/>
    <property type="match status" value="1"/>
</dbReference>
<gene>
    <name evidence="8" type="primary">purQ</name>
    <name evidence="9" type="ORF">EDD71_10448</name>
</gene>